<feature type="non-terminal residue" evidence="2">
    <location>
        <position position="239"/>
    </location>
</feature>
<dbReference type="AlphaFoldDB" id="X1DMS9"/>
<evidence type="ECO:0000313" key="2">
    <source>
        <dbReference type="EMBL" id="GAG97741.1"/>
    </source>
</evidence>
<name>X1DMS9_9ZZZZ</name>
<evidence type="ECO:0000259" key="1">
    <source>
        <dbReference type="Pfam" id="PF00497"/>
    </source>
</evidence>
<protein>
    <recommendedName>
        <fullName evidence="1">Solute-binding protein family 3/N-terminal domain-containing protein</fullName>
    </recommendedName>
</protein>
<dbReference type="SUPFAM" id="SSF53850">
    <property type="entry name" value="Periplasmic binding protein-like II"/>
    <property type="match status" value="1"/>
</dbReference>
<reference evidence="2" key="1">
    <citation type="journal article" date="2014" name="Front. Microbiol.">
        <title>High frequency of phylogenetically diverse reductive dehalogenase-homologous genes in deep subseafloor sedimentary metagenomes.</title>
        <authorList>
            <person name="Kawai M."/>
            <person name="Futagami T."/>
            <person name="Toyoda A."/>
            <person name="Takaki Y."/>
            <person name="Nishi S."/>
            <person name="Hori S."/>
            <person name="Arai W."/>
            <person name="Tsubouchi T."/>
            <person name="Morono Y."/>
            <person name="Uchiyama I."/>
            <person name="Ito T."/>
            <person name="Fujiyama A."/>
            <person name="Inagaki F."/>
            <person name="Takami H."/>
        </authorList>
    </citation>
    <scope>NUCLEOTIDE SEQUENCE</scope>
    <source>
        <strain evidence="2">Expedition CK06-06</strain>
    </source>
</reference>
<comment type="caution">
    <text evidence="2">The sequence shown here is derived from an EMBL/GenBank/DDBJ whole genome shotgun (WGS) entry which is preliminary data.</text>
</comment>
<organism evidence="2">
    <name type="scientific">marine sediment metagenome</name>
    <dbReference type="NCBI Taxonomy" id="412755"/>
    <lineage>
        <taxon>unclassified sequences</taxon>
        <taxon>metagenomes</taxon>
        <taxon>ecological metagenomes</taxon>
    </lineage>
</organism>
<dbReference type="Pfam" id="PF00497">
    <property type="entry name" value="SBP_bac_3"/>
    <property type="match status" value="1"/>
</dbReference>
<dbReference type="EMBL" id="BART01029150">
    <property type="protein sequence ID" value="GAG97741.1"/>
    <property type="molecule type" value="Genomic_DNA"/>
</dbReference>
<gene>
    <name evidence="2" type="ORF">S01H4_51228</name>
</gene>
<sequence>MKVNLFQIVICSLYIITAHSAQAETLTGQTICICEDGAEWPPYHYLKRENGKKTKEVAAGYGIDVLNEIFGKHGIKYTISFIPWKRCLMEIKKGKKYHMALSGSYNVERDRAYHLVNWYKTTVYYFYSKKHYPNGLNIKGVSDFNKFRMVGLRGYNYQYLGKLEEKMYKNIKNYDELIKILHKGRFDVTFEQYEIFAGFAGIGKNYLGDKYIGYAKIPGNNGNHNDKTEDQIFRQGSVY</sequence>
<dbReference type="Gene3D" id="3.40.190.10">
    <property type="entry name" value="Periplasmic binding protein-like II"/>
    <property type="match status" value="2"/>
</dbReference>
<proteinExistence type="predicted"/>
<dbReference type="InterPro" id="IPR001638">
    <property type="entry name" value="Solute-binding_3/MltF_N"/>
</dbReference>
<feature type="domain" description="Solute-binding protein family 3/N-terminal" evidence="1">
    <location>
        <begin position="39"/>
        <end position="129"/>
    </location>
</feature>
<accession>X1DMS9</accession>